<dbReference type="EMBL" id="QTSX02003574">
    <property type="protein sequence ID" value="KAJ9070445.1"/>
    <property type="molecule type" value="Genomic_DNA"/>
</dbReference>
<evidence type="ECO:0000313" key="2">
    <source>
        <dbReference type="Proteomes" id="UP001165960"/>
    </source>
</evidence>
<organism evidence="1 2">
    <name type="scientific">Entomophthora muscae</name>
    <dbReference type="NCBI Taxonomy" id="34485"/>
    <lineage>
        <taxon>Eukaryota</taxon>
        <taxon>Fungi</taxon>
        <taxon>Fungi incertae sedis</taxon>
        <taxon>Zoopagomycota</taxon>
        <taxon>Entomophthoromycotina</taxon>
        <taxon>Entomophthoromycetes</taxon>
        <taxon>Entomophthorales</taxon>
        <taxon>Entomophthoraceae</taxon>
        <taxon>Entomophthora</taxon>
    </lineage>
</organism>
<sequence length="542" mass="63581">MYNEYDDDDIPLELDISPNVYTGTLDVDSYDQSALIENLDSAAAALPEEIKKFIFTFHRCLVESDNMELQYIYDQLFNKLTDRFYSKSSWPEPEIVSHLVSDDQVFLTLYRELYYRHIYSKLAPTIEHRFQSYENYCDLFNYILNSEGPVPLELPDTWLWDIIDEFIYQYQAFCVYRNKSGKPDNEIELLKNNPQVWSTYSVLNVLYSLIQKSSINEHLAAAKSNTDITETLDEYGTRNLYKMLGFFSIVGLLRVHCMLGNYTMALKMLDNVDISRKSSFFRVTGCHVTVYYYIGFCYLMMRRYSDAINSFTHILSFMSRTKSYHSKSYQFDQMNKKVDQMYALLAISTSLFHTRLEDNLHSSLREKYSEHISRMRTGEDDLATYEELFLYASPKFISPLFSDLDDANRNQTNPTQQQLNVFLGEVRHQLLMPTLQSYLGLYTSLSIPKLASFLNVDAEEVRRQLIILKLKSRQKKHSAGKNLIEGEYGHATDLDFSINGDMITVTQQKVARRYHDWYIRNAVKFDDMVYNMTRHREAIKKA</sequence>
<gene>
    <name evidence="1" type="ORF">DSO57_1007906</name>
</gene>
<comment type="caution">
    <text evidence="1">The sequence shown here is derived from an EMBL/GenBank/DDBJ whole genome shotgun (WGS) entry which is preliminary data.</text>
</comment>
<proteinExistence type="predicted"/>
<reference evidence="1" key="1">
    <citation type="submission" date="2022-04" db="EMBL/GenBank/DDBJ databases">
        <title>Genome of the entomopathogenic fungus Entomophthora muscae.</title>
        <authorList>
            <person name="Elya C."/>
            <person name="Lovett B.R."/>
            <person name="Lee E."/>
            <person name="Macias A.M."/>
            <person name="Hajek A.E."/>
            <person name="De Bivort B.L."/>
            <person name="Kasson M.T."/>
            <person name="De Fine Licht H.H."/>
            <person name="Stajich J.E."/>
        </authorList>
    </citation>
    <scope>NUCLEOTIDE SEQUENCE</scope>
    <source>
        <strain evidence="1">Berkeley</strain>
    </source>
</reference>
<keyword evidence="2" id="KW-1185">Reference proteome</keyword>
<accession>A0ACC2T772</accession>
<evidence type="ECO:0000313" key="1">
    <source>
        <dbReference type="EMBL" id="KAJ9070445.1"/>
    </source>
</evidence>
<name>A0ACC2T772_9FUNG</name>
<dbReference type="Proteomes" id="UP001165960">
    <property type="component" value="Unassembled WGS sequence"/>
</dbReference>
<protein>
    <submittedName>
        <fullName evidence="1">Uncharacterized protein</fullName>
    </submittedName>
</protein>